<evidence type="ECO:0000313" key="3">
    <source>
        <dbReference type="Proteomes" id="UP000830835"/>
    </source>
</evidence>
<evidence type="ECO:0000256" key="1">
    <source>
        <dbReference type="SAM" id="Phobius"/>
    </source>
</evidence>
<feature type="transmembrane region" description="Helical" evidence="1">
    <location>
        <begin position="125"/>
        <end position="147"/>
    </location>
</feature>
<keyword evidence="1" id="KW-0812">Transmembrane</keyword>
<accession>A0ABT0C7S8</accession>
<reference evidence="2" key="1">
    <citation type="submission" date="2021-02" db="EMBL/GenBank/DDBJ databases">
        <title>The CRISPR/cas machinery reduction and long-range gene transfer in the hot spring cyanobacterium Synechococcus.</title>
        <authorList>
            <person name="Dvorak P."/>
            <person name="Jahodarova E."/>
            <person name="Hasler P."/>
            <person name="Poulickova A."/>
        </authorList>
    </citation>
    <scope>NUCLEOTIDE SEQUENCE</scope>
    <source>
        <strain evidence="2">Rupite</strain>
    </source>
</reference>
<keyword evidence="1" id="KW-1133">Transmembrane helix</keyword>
<feature type="transmembrane region" description="Helical" evidence="1">
    <location>
        <begin position="97"/>
        <end position="119"/>
    </location>
</feature>
<evidence type="ECO:0000313" key="2">
    <source>
        <dbReference type="EMBL" id="MCJ2541767.1"/>
    </source>
</evidence>
<comment type="caution">
    <text evidence="2">The sequence shown here is derived from an EMBL/GenBank/DDBJ whole genome shotgun (WGS) entry which is preliminary data.</text>
</comment>
<name>A0ABT0C7S8_THEVL</name>
<proteinExistence type="predicted"/>
<organism evidence="2 3">
    <name type="scientific">Thermostichus vulcanus str. 'Rupite'</name>
    <dbReference type="NCBI Taxonomy" id="2813851"/>
    <lineage>
        <taxon>Bacteria</taxon>
        <taxon>Bacillati</taxon>
        <taxon>Cyanobacteriota</taxon>
        <taxon>Cyanophyceae</taxon>
        <taxon>Thermostichales</taxon>
        <taxon>Thermostichaceae</taxon>
        <taxon>Thermostichus</taxon>
    </lineage>
</organism>
<sequence>MAFSSPRKFPRQKPVLRVAQAIEPTKTYPCPCCHQGQLRLITLTEALGCSRCQHIFAITPDQLHIEQLAVSYPYRKIWFWNGYQWVLRRENTPQGSALLGLTLSLGVVLVVGFIGALLFPTQTQLLSWFIILCLLLTLLMVTAILLLRRP</sequence>
<protein>
    <submittedName>
        <fullName evidence="2">Uncharacterized protein</fullName>
    </submittedName>
</protein>
<gene>
    <name evidence="2" type="ORF">JX360_02415</name>
</gene>
<dbReference type="RefSeq" id="WP_244348947.1">
    <property type="nucleotide sequence ID" value="NZ_JAFIRA010000003.1"/>
</dbReference>
<dbReference type="Proteomes" id="UP000830835">
    <property type="component" value="Unassembled WGS sequence"/>
</dbReference>
<keyword evidence="1" id="KW-0472">Membrane</keyword>
<dbReference type="EMBL" id="JAFIRA010000003">
    <property type="protein sequence ID" value="MCJ2541767.1"/>
    <property type="molecule type" value="Genomic_DNA"/>
</dbReference>
<keyword evidence="3" id="KW-1185">Reference proteome</keyword>